<dbReference type="STRING" id="866895.HBHAL_4179"/>
<dbReference type="PATRIC" id="fig|866895.3.peg.3211"/>
<reference evidence="3 4" key="1">
    <citation type="journal article" date="2013" name="Environ. Microbiol.">
        <title>Chloride and organic osmolytes: a hybrid strategy to cope with elevated salinities by the moderately halophilic, chloride-dependent bacterium Halobacillus halophilus.</title>
        <authorList>
            <person name="Saum S.H."/>
            <person name="Pfeiffer F."/>
            <person name="Palm P."/>
            <person name="Rampp M."/>
            <person name="Schuster S.C."/>
            <person name="Muller V."/>
            <person name="Oesterhelt D."/>
        </authorList>
    </citation>
    <scope>NUCLEOTIDE SEQUENCE [LARGE SCALE GENOMIC DNA]</scope>
    <source>
        <strain evidence="4">ATCC 35676 / DSM 2266 / JCM 20832 / KCTC 3685 / LMG 17431 / NBRC 102448 / NCIMB 2269</strain>
    </source>
</reference>
<name>I0JQV1_HALH3</name>
<dbReference type="AlphaFoldDB" id="I0JQV1"/>
<keyword evidence="2" id="KW-0472">Membrane</keyword>
<evidence type="ECO:0000256" key="1">
    <source>
        <dbReference type="SAM" id="MobiDB-lite"/>
    </source>
</evidence>
<protein>
    <submittedName>
        <fullName evidence="3">Homolog to TcdC protein</fullName>
    </submittedName>
</protein>
<dbReference type="Proteomes" id="UP000007397">
    <property type="component" value="Chromosome"/>
</dbReference>
<accession>I0JQV1</accession>
<keyword evidence="2" id="KW-1133">Transmembrane helix</keyword>
<evidence type="ECO:0000313" key="3">
    <source>
        <dbReference type="EMBL" id="CCG46521.1"/>
    </source>
</evidence>
<evidence type="ECO:0000256" key="2">
    <source>
        <dbReference type="SAM" id="Phobius"/>
    </source>
</evidence>
<feature type="transmembrane region" description="Helical" evidence="2">
    <location>
        <begin position="12"/>
        <end position="31"/>
    </location>
</feature>
<dbReference type="HOGENOM" id="CLU_083838_0_0_9"/>
<dbReference type="KEGG" id="hhd:HBHAL_4179"/>
<proteinExistence type="predicted"/>
<keyword evidence="2" id="KW-0812">Transmembrane</keyword>
<dbReference type="RefSeq" id="WP_014644410.1">
    <property type="nucleotide sequence ID" value="NC_017668.1"/>
</dbReference>
<sequence length="229" mass="25674">MLETKKNKKKVWLWISSSAIVFFIMIGIASGNTAESESLNNKVASLEEEVEQKDQTISELEAKLAEAEPWFKLSEKEKEQKLAEEKKKQEAEEAAAEKKAAEEKAKQEAEEEKARKEAEEEAKKGYETGTTFEQLARTPDDYEGEKVKLSGRVIQVIEAEGEETQLRIAVDDDYDQVIFVSYDSAIINSRILEDDKITIMGVSLGLLTYESTMGGEITVPAIAVDQIEQ</sequence>
<evidence type="ECO:0000313" key="4">
    <source>
        <dbReference type="Proteomes" id="UP000007397"/>
    </source>
</evidence>
<dbReference type="eggNOG" id="ENOG5031TB7">
    <property type="taxonomic scope" value="Bacteria"/>
</dbReference>
<organism evidence="3 4">
    <name type="scientific">Halobacillus halophilus (strain ATCC 35676 / DSM 2266 / JCM 20832 / KCTC 3685 / LMG 17431 / NBRC 102448 / NCIMB 2269)</name>
    <name type="common">Sporosarcina halophila</name>
    <dbReference type="NCBI Taxonomy" id="866895"/>
    <lineage>
        <taxon>Bacteria</taxon>
        <taxon>Bacillati</taxon>
        <taxon>Bacillota</taxon>
        <taxon>Bacilli</taxon>
        <taxon>Bacillales</taxon>
        <taxon>Bacillaceae</taxon>
        <taxon>Halobacillus</taxon>
    </lineage>
</organism>
<gene>
    <name evidence="3" type="ordered locus">HBHAL_4179</name>
</gene>
<dbReference type="EMBL" id="HE717023">
    <property type="protein sequence ID" value="CCG46521.1"/>
    <property type="molecule type" value="Genomic_DNA"/>
</dbReference>
<feature type="region of interest" description="Disordered" evidence="1">
    <location>
        <begin position="82"/>
        <end position="125"/>
    </location>
</feature>
<keyword evidence="4" id="KW-1185">Reference proteome</keyword>